<accession>A0A2H0XBJ8</accession>
<gene>
    <name evidence="2" type="ORF">COT50_02765</name>
</gene>
<keyword evidence="1" id="KW-0472">Membrane</keyword>
<feature type="transmembrane region" description="Helical" evidence="1">
    <location>
        <begin position="54"/>
        <end position="80"/>
    </location>
</feature>
<comment type="caution">
    <text evidence="2">The sequence shown here is derived from an EMBL/GenBank/DDBJ whole genome shotgun (WGS) entry which is preliminary data.</text>
</comment>
<feature type="transmembrane region" description="Helical" evidence="1">
    <location>
        <begin position="134"/>
        <end position="153"/>
    </location>
</feature>
<dbReference type="EMBL" id="PEYU01000063">
    <property type="protein sequence ID" value="PIS22282.1"/>
    <property type="molecule type" value="Genomic_DNA"/>
</dbReference>
<organism evidence="2 3">
    <name type="scientific">candidate division WWE3 bacterium CG08_land_8_20_14_0_20_41_10</name>
    <dbReference type="NCBI Taxonomy" id="1975085"/>
    <lineage>
        <taxon>Bacteria</taxon>
        <taxon>Katanobacteria</taxon>
    </lineage>
</organism>
<name>A0A2H0XBJ8_UNCKA</name>
<sequence>MLLTPHVFVGLAVAKVIPNPLIAVPLSLVLHFLGDKVPHWDFYSNTSKEKRLTGWRPVAVMADFGLGIAVGLTFTLYALWLKNDPSLAIRYFLCGIASVLPDALETPHIFTDTKYNWVEKLTQVQKKLQTQAPLPWGILTQVVIVAVCLLVAIS</sequence>
<protein>
    <submittedName>
        <fullName evidence="2">Uncharacterized protein</fullName>
    </submittedName>
</protein>
<reference evidence="3" key="1">
    <citation type="submission" date="2017-09" db="EMBL/GenBank/DDBJ databases">
        <title>Depth-based differentiation of microbial function through sediment-hosted aquifers and enrichment of novel symbionts in the deep terrestrial subsurface.</title>
        <authorList>
            <person name="Probst A.J."/>
            <person name="Ladd B."/>
            <person name="Jarett J.K."/>
            <person name="Geller-Mcgrath D.E."/>
            <person name="Sieber C.M.K."/>
            <person name="Emerson J.B."/>
            <person name="Anantharaman K."/>
            <person name="Thomas B.C."/>
            <person name="Malmstrom R."/>
            <person name="Stieglmeier M."/>
            <person name="Klingl A."/>
            <person name="Woyke T."/>
            <person name="Ryan C.M."/>
            <person name="Banfield J.F."/>
        </authorList>
    </citation>
    <scope>NUCLEOTIDE SEQUENCE [LARGE SCALE GENOMIC DNA]</scope>
</reference>
<evidence type="ECO:0000313" key="2">
    <source>
        <dbReference type="EMBL" id="PIS22282.1"/>
    </source>
</evidence>
<dbReference type="Proteomes" id="UP000231252">
    <property type="component" value="Unassembled WGS sequence"/>
</dbReference>
<evidence type="ECO:0000256" key="1">
    <source>
        <dbReference type="SAM" id="Phobius"/>
    </source>
</evidence>
<evidence type="ECO:0000313" key="3">
    <source>
        <dbReference type="Proteomes" id="UP000231252"/>
    </source>
</evidence>
<dbReference type="AlphaFoldDB" id="A0A2H0XBJ8"/>
<feature type="transmembrane region" description="Helical" evidence="1">
    <location>
        <begin position="6"/>
        <end position="33"/>
    </location>
</feature>
<proteinExistence type="predicted"/>
<keyword evidence="1" id="KW-1133">Transmembrane helix</keyword>
<keyword evidence="1" id="KW-0812">Transmembrane</keyword>